<protein>
    <submittedName>
        <fullName evidence="13">Uncharacterized protein</fullName>
    </submittedName>
</protein>
<evidence type="ECO:0000256" key="4">
    <source>
        <dbReference type="ARBA" id="ARBA00022461"/>
    </source>
</evidence>
<evidence type="ECO:0000256" key="2">
    <source>
        <dbReference type="ARBA" id="ARBA00007193"/>
    </source>
</evidence>
<evidence type="ECO:0000313" key="14">
    <source>
        <dbReference type="Proteomes" id="UP000887013"/>
    </source>
</evidence>
<evidence type="ECO:0000256" key="5">
    <source>
        <dbReference type="ARBA" id="ARBA00022692"/>
    </source>
</evidence>
<organism evidence="13 14">
    <name type="scientific">Nephila pilipes</name>
    <name type="common">Giant wood spider</name>
    <name type="synonym">Nephila maculata</name>
    <dbReference type="NCBI Taxonomy" id="299642"/>
    <lineage>
        <taxon>Eukaryota</taxon>
        <taxon>Metazoa</taxon>
        <taxon>Ecdysozoa</taxon>
        <taxon>Arthropoda</taxon>
        <taxon>Chelicerata</taxon>
        <taxon>Arachnida</taxon>
        <taxon>Araneae</taxon>
        <taxon>Araneomorphae</taxon>
        <taxon>Entelegynae</taxon>
        <taxon>Araneoidea</taxon>
        <taxon>Nephilidae</taxon>
        <taxon>Nephila</taxon>
    </lineage>
</organism>
<comment type="similarity">
    <text evidence="2 12">Belongs to the amiloride-sensitive sodium channel (TC 1.A.6) family.</text>
</comment>
<dbReference type="InterPro" id="IPR001873">
    <property type="entry name" value="ENaC"/>
</dbReference>
<evidence type="ECO:0000256" key="8">
    <source>
        <dbReference type="ARBA" id="ARBA00023065"/>
    </source>
</evidence>
<dbReference type="PANTHER" id="PTHR11690:SF248">
    <property type="entry name" value="PICKPOCKET 17, ISOFORM A"/>
    <property type="match status" value="1"/>
</dbReference>
<name>A0A8X6NRD3_NEPPI</name>
<reference evidence="13" key="1">
    <citation type="submission" date="2020-08" db="EMBL/GenBank/DDBJ databases">
        <title>Multicomponent nature underlies the extraordinary mechanical properties of spider dragline silk.</title>
        <authorList>
            <person name="Kono N."/>
            <person name="Nakamura H."/>
            <person name="Mori M."/>
            <person name="Yoshida Y."/>
            <person name="Ohtoshi R."/>
            <person name="Malay A.D."/>
            <person name="Moran D.A.P."/>
            <person name="Tomita M."/>
            <person name="Numata K."/>
            <person name="Arakawa K."/>
        </authorList>
    </citation>
    <scope>NUCLEOTIDE SEQUENCE</scope>
</reference>
<proteinExistence type="inferred from homology"/>
<evidence type="ECO:0000256" key="6">
    <source>
        <dbReference type="ARBA" id="ARBA00022989"/>
    </source>
</evidence>
<keyword evidence="10 12" id="KW-0739">Sodium transport</keyword>
<gene>
    <name evidence="13" type="primary">AVEN_182299_1</name>
    <name evidence="13" type="ORF">NPIL_553591</name>
</gene>
<evidence type="ECO:0000256" key="3">
    <source>
        <dbReference type="ARBA" id="ARBA00022448"/>
    </source>
</evidence>
<dbReference type="Pfam" id="PF00858">
    <property type="entry name" value="ASC"/>
    <property type="match status" value="1"/>
</dbReference>
<dbReference type="GO" id="GO:0005886">
    <property type="term" value="C:plasma membrane"/>
    <property type="evidence" value="ECO:0007669"/>
    <property type="project" value="TreeGrafter"/>
</dbReference>
<keyword evidence="4 12" id="KW-0894">Sodium channel</keyword>
<sequence>MEALTVSDIGPNTGLILEINLQSALYHLSTEAIGVKVVIHHPNKTPCPEDQGFNASPGTEISVSLPQSIMYRLPIPFSDHCVDYERCQGS</sequence>
<keyword evidence="9" id="KW-0472">Membrane</keyword>
<keyword evidence="11 12" id="KW-0407">Ion channel</keyword>
<keyword evidence="6" id="KW-1133">Transmembrane helix</keyword>
<keyword evidence="14" id="KW-1185">Reference proteome</keyword>
<accession>A0A8X6NRD3</accession>
<keyword evidence="5 12" id="KW-0812">Transmembrane</keyword>
<evidence type="ECO:0000256" key="10">
    <source>
        <dbReference type="ARBA" id="ARBA00023201"/>
    </source>
</evidence>
<comment type="subcellular location">
    <subcellularLocation>
        <location evidence="1">Membrane</location>
        <topology evidence="1">Multi-pass membrane protein</topology>
    </subcellularLocation>
</comment>
<dbReference type="GO" id="GO:0015280">
    <property type="term" value="F:ligand-gated sodium channel activity"/>
    <property type="evidence" value="ECO:0007669"/>
    <property type="project" value="TreeGrafter"/>
</dbReference>
<dbReference type="EMBL" id="BMAW01107518">
    <property type="protein sequence ID" value="GFT29720.1"/>
    <property type="molecule type" value="Genomic_DNA"/>
</dbReference>
<evidence type="ECO:0000256" key="7">
    <source>
        <dbReference type="ARBA" id="ARBA00023053"/>
    </source>
</evidence>
<keyword evidence="7" id="KW-0915">Sodium</keyword>
<dbReference type="Gene3D" id="2.60.470.10">
    <property type="entry name" value="Acid-sensing ion channels like domains"/>
    <property type="match status" value="1"/>
</dbReference>
<evidence type="ECO:0000256" key="1">
    <source>
        <dbReference type="ARBA" id="ARBA00004141"/>
    </source>
</evidence>
<dbReference type="Proteomes" id="UP000887013">
    <property type="component" value="Unassembled WGS sequence"/>
</dbReference>
<evidence type="ECO:0000313" key="13">
    <source>
        <dbReference type="EMBL" id="GFT29720.1"/>
    </source>
</evidence>
<keyword evidence="8 12" id="KW-0406">Ion transport</keyword>
<comment type="caution">
    <text evidence="13">The sequence shown here is derived from an EMBL/GenBank/DDBJ whole genome shotgun (WGS) entry which is preliminary data.</text>
</comment>
<dbReference type="OrthoDB" id="6421136at2759"/>
<keyword evidence="3 12" id="KW-0813">Transport</keyword>
<evidence type="ECO:0000256" key="11">
    <source>
        <dbReference type="ARBA" id="ARBA00023303"/>
    </source>
</evidence>
<dbReference type="PANTHER" id="PTHR11690">
    <property type="entry name" value="AMILORIDE-SENSITIVE SODIUM CHANNEL-RELATED"/>
    <property type="match status" value="1"/>
</dbReference>
<evidence type="ECO:0000256" key="12">
    <source>
        <dbReference type="RuleBase" id="RU000679"/>
    </source>
</evidence>
<dbReference type="AlphaFoldDB" id="A0A8X6NRD3"/>
<evidence type="ECO:0000256" key="9">
    <source>
        <dbReference type="ARBA" id="ARBA00023136"/>
    </source>
</evidence>